<keyword evidence="3" id="KW-1185">Reference proteome</keyword>
<feature type="signal peptide" evidence="1">
    <location>
        <begin position="1"/>
        <end position="20"/>
    </location>
</feature>
<feature type="chain" id="PRO_5008340352" description="Lipoprotein" evidence="1">
    <location>
        <begin position="21"/>
        <end position="152"/>
    </location>
</feature>
<gene>
    <name evidence="2" type="ORF">A7K91_25845</name>
</gene>
<accession>A0A1A5YID5</accession>
<evidence type="ECO:0000313" key="2">
    <source>
        <dbReference type="EMBL" id="OBR65160.1"/>
    </source>
</evidence>
<dbReference type="EMBL" id="LYPA01000062">
    <property type="protein sequence ID" value="OBR65160.1"/>
    <property type="molecule type" value="Genomic_DNA"/>
</dbReference>
<protein>
    <recommendedName>
        <fullName evidence="4">Lipoprotein</fullName>
    </recommendedName>
</protein>
<reference evidence="2 3" key="1">
    <citation type="submission" date="2016-05" db="EMBL/GenBank/DDBJ databases">
        <title>Paenibacillus oryzae. sp. nov., isolated from the rice root.</title>
        <authorList>
            <person name="Zhang J."/>
            <person name="Zhang X."/>
        </authorList>
    </citation>
    <scope>NUCLEOTIDE SEQUENCE [LARGE SCALE GENOMIC DNA]</scope>
    <source>
        <strain evidence="2 3">1DrF-4</strain>
    </source>
</reference>
<evidence type="ECO:0000313" key="3">
    <source>
        <dbReference type="Proteomes" id="UP000092024"/>
    </source>
</evidence>
<keyword evidence="1" id="KW-0732">Signal</keyword>
<name>A0A1A5YID5_9BACL</name>
<organism evidence="2 3">
    <name type="scientific">Paenibacillus oryzae</name>
    <dbReference type="NCBI Taxonomy" id="1844972"/>
    <lineage>
        <taxon>Bacteria</taxon>
        <taxon>Bacillati</taxon>
        <taxon>Bacillota</taxon>
        <taxon>Bacilli</taxon>
        <taxon>Bacillales</taxon>
        <taxon>Paenibacillaceae</taxon>
        <taxon>Paenibacillus</taxon>
    </lineage>
</organism>
<comment type="caution">
    <text evidence="2">The sequence shown here is derived from an EMBL/GenBank/DDBJ whole genome shotgun (WGS) entry which is preliminary data.</text>
</comment>
<dbReference type="AlphaFoldDB" id="A0A1A5YID5"/>
<dbReference type="RefSeq" id="WP_068683651.1">
    <property type="nucleotide sequence ID" value="NZ_LYPA01000062.1"/>
</dbReference>
<proteinExistence type="predicted"/>
<evidence type="ECO:0000256" key="1">
    <source>
        <dbReference type="SAM" id="SignalP"/>
    </source>
</evidence>
<evidence type="ECO:0008006" key="4">
    <source>
        <dbReference type="Google" id="ProtNLM"/>
    </source>
</evidence>
<sequence>MKKWLILMALCLMTGCSVSATETGGPAHPDIIYISFYSVEHADKSQPMLINVISDKEDIMVFDAILSEGVEAELKADDAADIYYLQLDYPKNGQSQYRDFLYVTNDKNQSYIKELFKSSQYGYDAFDEKAKASLMNSIGNEGWLQLKSLLPI</sequence>
<dbReference type="PROSITE" id="PS51257">
    <property type="entry name" value="PROKAR_LIPOPROTEIN"/>
    <property type="match status" value="1"/>
</dbReference>
<dbReference type="Proteomes" id="UP000092024">
    <property type="component" value="Unassembled WGS sequence"/>
</dbReference>